<gene>
    <name evidence="2" type="ORF">S7711_10513</name>
</gene>
<organism evidence="2 3">
    <name type="scientific">Stachybotrys chartarum (strain CBS 109288 / IBT 7711)</name>
    <name type="common">Toxic black mold</name>
    <name type="synonym">Stilbospora chartarum</name>
    <dbReference type="NCBI Taxonomy" id="1280523"/>
    <lineage>
        <taxon>Eukaryota</taxon>
        <taxon>Fungi</taxon>
        <taxon>Dikarya</taxon>
        <taxon>Ascomycota</taxon>
        <taxon>Pezizomycotina</taxon>
        <taxon>Sordariomycetes</taxon>
        <taxon>Hypocreomycetidae</taxon>
        <taxon>Hypocreales</taxon>
        <taxon>Stachybotryaceae</taxon>
        <taxon>Stachybotrys</taxon>
    </lineage>
</organism>
<dbReference type="AlphaFoldDB" id="A0A084AJ31"/>
<feature type="region of interest" description="Disordered" evidence="1">
    <location>
        <begin position="1"/>
        <end position="29"/>
    </location>
</feature>
<dbReference type="HOGENOM" id="CLU_1171273_0_0_1"/>
<evidence type="ECO:0000313" key="3">
    <source>
        <dbReference type="Proteomes" id="UP000028045"/>
    </source>
</evidence>
<dbReference type="EMBL" id="KL648706">
    <property type="protein sequence ID" value="KEY65310.1"/>
    <property type="molecule type" value="Genomic_DNA"/>
</dbReference>
<evidence type="ECO:0000256" key="1">
    <source>
        <dbReference type="SAM" id="MobiDB-lite"/>
    </source>
</evidence>
<protein>
    <submittedName>
        <fullName evidence="2">Uncharacterized protein</fullName>
    </submittedName>
</protein>
<feature type="compositionally biased region" description="Basic and acidic residues" evidence="1">
    <location>
        <begin position="1"/>
        <end position="11"/>
    </location>
</feature>
<feature type="compositionally biased region" description="Polar residues" evidence="1">
    <location>
        <begin position="16"/>
        <end position="28"/>
    </location>
</feature>
<accession>A0A084AJ31</accession>
<proteinExistence type="predicted"/>
<keyword evidence="3" id="KW-1185">Reference proteome</keyword>
<reference evidence="2 3" key="1">
    <citation type="journal article" date="2014" name="BMC Genomics">
        <title>Comparative genome sequencing reveals chemotype-specific gene clusters in the toxigenic black mold Stachybotrys.</title>
        <authorList>
            <person name="Semeiks J."/>
            <person name="Borek D."/>
            <person name="Otwinowski Z."/>
            <person name="Grishin N.V."/>
        </authorList>
    </citation>
    <scope>NUCLEOTIDE SEQUENCE [LARGE SCALE GENOMIC DNA]</scope>
    <source>
        <strain evidence="3">CBS 109288 / IBT 7711</strain>
    </source>
</reference>
<dbReference type="OrthoDB" id="10305436at2759"/>
<evidence type="ECO:0000313" key="2">
    <source>
        <dbReference type="EMBL" id="KEY65310.1"/>
    </source>
</evidence>
<name>A0A084AJ31_STACB</name>
<sequence>MASPDSTERESGGNNGCSPNETSGSSLWEQVEETYEHYEESESLRSLGCLLGTPEHIVPPPLYTTEQRLKSLHSEDMVEDMTLDMAKESINRDLEEKPGAGMSDEFKANVYQDLEHLFRVKEELGNTSRYIMEVPAVYVADQLLKIAVQRRWWDPGCVISELVPSHETVIALLAANRTVPWTISGRLTWLGYEHLLEYPALADGPPSTCSAITDISMPPPNLFGIFADSGELPMNWE</sequence>
<dbReference type="Proteomes" id="UP000028045">
    <property type="component" value="Unassembled WGS sequence"/>
</dbReference>